<dbReference type="AlphaFoldDB" id="A0A087E4F0"/>
<dbReference type="EMBL" id="JGZT01000006">
    <property type="protein sequence ID" value="KFJ02651.1"/>
    <property type="molecule type" value="Genomic_DNA"/>
</dbReference>
<reference evidence="2 3" key="1">
    <citation type="submission" date="2014-03" db="EMBL/GenBank/DDBJ databases">
        <title>Genomics of Bifidobacteria.</title>
        <authorList>
            <person name="Ventura M."/>
            <person name="Milani C."/>
            <person name="Lugli G.A."/>
        </authorList>
    </citation>
    <scope>NUCLEOTIDE SEQUENCE [LARGE SCALE GENOMIC DNA]</scope>
    <source>
        <strain evidence="2 3">LMG 21395</strain>
    </source>
</reference>
<dbReference type="Proteomes" id="UP000029003">
    <property type="component" value="Unassembled WGS sequence"/>
</dbReference>
<name>A0A087E4F0_9BIFI</name>
<dbReference type="RefSeq" id="WP_029576396.1">
    <property type="nucleotide sequence ID" value="NZ_JGZT01000006.1"/>
</dbReference>
<evidence type="ECO:0000313" key="3">
    <source>
        <dbReference type="Proteomes" id="UP000029003"/>
    </source>
</evidence>
<evidence type="ECO:0000313" key="2">
    <source>
        <dbReference type="EMBL" id="KFJ02651.1"/>
    </source>
</evidence>
<gene>
    <name evidence="2" type="ORF">THER5_1114</name>
</gene>
<organism evidence="2 3">
    <name type="scientific">Bifidobacterium thermacidophilum subsp. thermacidophilum</name>
    <dbReference type="NCBI Taxonomy" id="79262"/>
    <lineage>
        <taxon>Bacteria</taxon>
        <taxon>Bacillati</taxon>
        <taxon>Actinomycetota</taxon>
        <taxon>Actinomycetes</taxon>
        <taxon>Bifidobacteriales</taxon>
        <taxon>Bifidobacteriaceae</taxon>
        <taxon>Bifidobacterium</taxon>
    </lineage>
</organism>
<evidence type="ECO:0000256" key="1">
    <source>
        <dbReference type="SAM" id="MobiDB-lite"/>
    </source>
</evidence>
<comment type="caution">
    <text evidence="2">The sequence shown here is derived from an EMBL/GenBank/DDBJ whole genome shotgun (WGS) entry which is preliminary data.</text>
</comment>
<sequence length="125" mass="13405">MRWNPTMPTMHAVTYADITGLGLAKTIDRLRNQHPANTDDGARATTTKTTTKTTATAKTTTHALADGKADWLTARCAWCGRKAADIGGIIVTHSPDDLADQCGLIGWTCADGMWQCPACMDGRAR</sequence>
<feature type="region of interest" description="Disordered" evidence="1">
    <location>
        <begin position="33"/>
        <end position="54"/>
    </location>
</feature>
<feature type="compositionally biased region" description="Low complexity" evidence="1">
    <location>
        <begin position="44"/>
        <end position="54"/>
    </location>
</feature>
<accession>A0A087E4F0</accession>
<protein>
    <submittedName>
        <fullName evidence="2">Uncharacterized protein</fullName>
    </submittedName>
</protein>
<proteinExistence type="predicted"/>